<evidence type="ECO:0000313" key="1">
    <source>
        <dbReference type="EMBL" id="OAQ19973.1"/>
    </source>
</evidence>
<dbReference type="AlphaFoldDB" id="A0A179D1V5"/>
<dbReference type="PATRIC" id="fig|999894.6.peg.1968"/>
<keyword evidence="2" id="KW-1185">Reference proteome</keyword>
<proteinExistence type="predicted"/>
<dbReference type="EMBL" id="LWLG01000019">
    <property type="protein sequence ID" value="OAQ19973.1"/>
    <property type="molecule type" value="Genomic_DNA"/>
</dbReference>
<accession>A0A179D1V5</accession>
<organism evidence="1 2">
    <name type="scientific">Thermosulfurimonas dismutans</name>
    <dbReference type="NCBI Taxonomy" id="999894"/>
    <lineage>
        <taxon>Bacteria</taxon>
        <taxon>Pseudomonadati</taxon>
        <taxon>Thermodesulfobacteriota</taxon>
        <taxon>Thermodesulfobacteria</taxon>
        <taxon>Thermodesulfobacteriales</taxon>
        <taxon>Thermodesulfobacteriaceae</taxon>
        <taxon>Thermosulfurimonas</taxon>
    </lineage>
</organism>
<protein>
    <submittedName>
        <fullName evidence="1">Type I restriction-modification system, restriction subunit R</fullName>
        <ecNumber evidence="1">3.1.21.3</ecNumber>
    </submittedName>
</protein>
<sequence length="39" mass="4800">MTKMYRKLDEKHYAENPFLAQLKKLGWKIYRQNKDNKGN</sequence>
<gene>
    <name evidence="1" type="ORF">TDIS_1972</name>
</gene>
<dbReference type="GO" id="GO:0009035">
    <property type="term" value="F:type I site-specific deoxyribonuclease activity"/>
    <property type="evidence" value="ECO:0007669"/>
    <property type="project" value="UniProtKB-EC"/>
</dbReference>
<name>A0A179D1V5_9BACT</name>
<dbReference type="STRING" id="999894.TDIS_1972"/>
<dbReference type="Proteomes" id="UP000078390">
    <property type="component" value="Unassembled WGS sequence"/>
</dbReference>
<evidence type="ECO:0000313" key="2">
    <source>
        <dbReference type="Proteomes" id="UP000078390"/>
    </source>
</evidence>
<reference evidence="1 2" key="1">
    <citation type="submission" date="2016-04" db="EMBL/GenBank/DDBJ databases">
        <title>Genome analysis of Thermosulfurimonas dismutans, the first thermophilic sulfur-disproportionating bacterium of the phylum Thermodesulfobacteria.</title>
        <authorList>
            <person name="Mardanov A.V."/>
            <person name="Beletsky A.V."/>
            <person name="Kadnikov V.V."/>
            <person name="Slobodkin A.I."/>
            <person name="Ravin N.V."/>
        </authorList>
    </citation>
    <scope>NUCLEOTIDE SEQUENCE [LARGE SCALE GENOMIC DNA]</scope>
    <source>
        <strain evidence="1 2">S95</strain>
    </source>
</reference>
<dbReference type="EC" id="3.1.21.3" evidence="1"/>
<keyword evidence="1" id="KW-0378">Hydrolase</keyword>
<comment type="caution">
    <text evidence="1">The sequence shown here is derived from an EMBL/GenBank/DDBJ whole genome shotgun (WGS) entry which is preliminary data.</text>
</comment>